<sequence>MLMIFSVTPQCLRREEGLPVNAVERLLIVNKVDIQRRIPLQGLFQNDAQGCDLIRARSLLLVGHGDTGLLRLSFGSAGCDSTPSMGWTTV</sequence>
<proteinExistence type="predicted"/>
<reference evidence="1" key="2">
    <citation type="submission" date="2020-11" db="EMBL/GenBank/DDBJ databases">
        <authorList>
            <person name="McCartney M.A."/>
            <person name="Auch B."/>
            <person name="Kono T."/>
            <person name="Mallez S."/>
            <person name="Becker A."/>
            <person name="Gohl D.M."/>
            <person name="Silverstein K.A.T."/>
            <person name="Koren S."/>
            <person name="Bechman K.B."/>
            <person name="Herman A."/>
            <person name="Abrahante J.E."/>
            <person name="Garbe J."/>
        </authorList>
    </citation>
    <scope>NUCLEOTIDE SEQUENCE</scope>
    <source>
        <strain evidence="1">Duluth1</strain>
        <tissue evidence="1">Whole animal</tissue>
    </source>
</reference>
<dbReference type="EMBL" id="JAIWYP010000002">
    <property type="protein sequence ID" value="KAH3863847.1"/>
    <property type="molecule type" value="Genomic_DNA"/>
</dbReference>
<name>A0A9D4LU60_DREPO</name>
<reference evidence="1" key="1">
    <citation type="journal article" date="2019" name="bioRxiv">
        <title>The Genome of the Zebra Mussel, Dreissena polymorpha: A Resource for Invasive Species Research.</title>
        <authorList>
            <person name="McCartney M.A."/>
            <person name="Auch B."/>
            <person name="Kono T."/>
            <person name="Mallez S."/>
            <person name="Zhang Y."/>
            <person name="Obille A."/>
            <person name="Becker A."/>
            <person name="Abrahante J.E."/>
            <person name="Garbe J."/>
            <person name="Badalamenti J.P."/>
            <person name="Herman A."/>
            <person name="Mangelson H."/>
            <person name="Liachko I."/>
            <person name="Sullivan S."/>
            <person name="Sone E.D."/>
            <person name="Koren S."/>
            <person name="Silverstein K.A.T."/>
            <person name="Beckman K.B."/>
            <person name="Gohl D.M."/>
        </authorList>
    </citation>
    <scope>NUCLEOTIDE SEQUENCE</scope>
    <source>
        <strain evidence="1">Duluth1</strain>
        <tissue evidence="1">Whole animal</tissue>
    </source>
</reference>
<gene>
    <name evidence="1" type="ORF">DPMN_026850</name>
</gene>
<keyword evidence="2" id="KW-1185">Reference proteome</keyword>
<protein>
    <submittedName>
        <fullName evidence="1">Uncharacterized protein</fullName>
    </submittedName>
</protein>
<dbReference type="AlphaFoldDB" id="A0A9D4LU60"/>
<evidence type="ECO:0000313" key="2">
    <source>
        <dbReference type="Proteomes" id="UP000828390"/>
    </source>
</evidence>
<evidence type="ECO:0000313" key="1">
    <source>
        <dbReference type="EMBL" id="KAH3863847.1"/>
    </source>
</evidence>
<accession>A0A9D4LU60</accession>
<comment type="caution">
    <text evidence="1">The sequence shown here is derived from an EMBL/GenBank/DDBJ whole genome shotgun (WGS) entry which is preliminary data.</text>
</comment>
<dbReference type="Proteomes" id="UP000828390">
    <property type="component" value="Unassembled WGS sequence"/>
</dbReference>
<organism evidence="1 2">
    <name type="scientific">Dreissena polymorpha</name>
    <name type="common">Zebra mussel</name>
    <name type="synonym">Mytilus polymorpha</name>
    <dbReference type="NCBI Taxonomy" id="45954"/>
    <lineage>
        <taxon>Eukaryota</taxon>
        <taxon>Metazoa</taxon>
        <taxon>Spiralia</taxon>
        <taxon>Lophotrochozoa</taxon>
        <taxon>Mollusca</taxon>
        <taxon>Bivalvia</taxon>
        <taxon>Autobranchia</taxon>
        <taxon>Heteroconchia</taxon>
        <taxon>Euheterodonta</taxon>
        <taxon>Imparidentia</taxon>
        <taxon>Neoheterodontei</taxon>
        <taxon>Myida</taxon>
        <taxon>Dreissenoidea</taxon>
        <taxon>Dreissenidae</taxon>
        <taxon>Dreissena</taxon>
    </lineage>
</organism>